<keyword evidence="2" id="KW-1185">Reference proteome</keyword>
<dbReference type="RefSeq" id="WP_044485721.1">
    <property type="nucleotide sequence ID" value="NZ_KK328284.1"/>
</dbReference>
<dbReference type="AlphaFoldDB" id="A0A051TZ16"/>
<dbReference type="HOGENOM" id="CLU_048417_0_0_11"/>
<evidence type="ECO:0000313" key="2">
    <source>
        <dbReference type="Proteomes" id="UP000025947"/>
    </source>
</evidence>
<sequence>MTMATDQPPTPPMNWAEAQPLLRPVLRPQSYVNGLVNTGAQPWVRPVFPFINEMVVVDLPTVRAVVSPAETNAWGITGDQAFAVARDNLSARQQAFAPGEKFLLKDADGGTYVDSMILAAGWLGSLAATGGHRPLVFFPGDGVLLLGTDAPDDAEDLFEAAEQMYLDADQPISPQGYTIVGNVIAPFDQAGPHPLRGLALRARTLLATREYNHQAEFLREHYERELFPQYVGEVQMIETAWGRRTNAVWGQGIPWELPQTDYVTFVAGDPSNVTDKFTVPFPTVVDAVGILPVAGINPVRYRAEEWPAAELLATLKAHAIAIPGE</sequence>
<gene>
    <name evidence="1" type="ORF">K875_03100</name>
</gene>
<dbReference type="EMBL" id="JLXW01000008">
    <property type="protein sequence ID" value="KBZ62179.1"/>
    <property type="molecule type" value="Genomic_DNA"/>
</dbReference>
<dbReference type="PATRIC" id="fig|1324261.3.peg.3125"/>
<reference evidence="1 2" key="1">
    <citation type="submission" date="2014-04" db="EMBL/GenBank/DDBJ databases">
        <title>The Genome Sequence of Mycobacterium tuberculosis TKK-01-0051.</title>
        <authorList>
            <consortium name="The Broad Institute Genomics Platform"/>
            <consortium name="The Broad Institute Genome Sequencing Center for Infectious Disease"/>
            <person name="Earl A.M."/>
            <person name="Cohen K."/>
            <person name="Pym A."/>
            <person name="Bishai W."/>
            <person name="Maharaj K."/>
            <person name="Desjardins C."/>
            <person name="Abeel T."/>
            <person name="Young S."/>
            <person name="Zeng Q."/>
            <person name="Gargeya S."/>
            <person name="Abouelleil A."/>
            <person name="Alvarado L."/>
            <person name="Chapman S.B."/>
            <person name="Gainer-Dewar J."/>
            <person name="Goldberg J."/>
            <person name="Griggs A."/>
            <person name="Gujja S."/>
            <person name="Hansen M."/>
            <person name="Howarth C."/>
            <person name="Imamovic A."/>
            <person name="Larimer J."/>
            <person name="Murphy C."/>
            <person name="Naylor J."/>
            <person name="Pearson M."/>
            <person name="Poon T.W."/>
            <person name="Priest M."/>
            <person name="Roberts A."/>
            <person name="Saif S."/>
            <person name="Shea T."/>
            <person name="Sykes S."/>
            <person name="Wortman J."/>
            <person name="Nusbaum C."/>
            <person name="Birren B."/>
        </authorList>
    </citation>
    <scope>NUCLEOTIDE SEQUENCE [LARGE SCALE GENOMIC DNA]</scope>
    <source>
        <strain evidence="1 2">TKK-01-0051</strain>
    </source>
</reference>
<proteinExistence type="predicted"/>
<name>A0A051TZ16_9MYCO</name>
<organism evidence="1 2">
    <name type="scientific">Mycobacterium [tuberculosis] TKK-01-0051</name>
    <dbReference type="NCBI Taxonomy" id="1324261"/>
    <lineage>
        <taxon>Bacteria</taxon>
        <taxon>Bacillati</taxon>
        <taxon>Actinomycetota</taxon>
        <taxon>Actinomycetes</taxon>
        <taxon>Mycobacteriales</taxon>
        <taxon>Mycobacteriaceae</taxon>
        <taxon>Mycobacterium</taxon>
        <taxon>Mycobacterium avium complex (MAC)</taxon>
    </lineage>
</organism>
<comment type="caution">
    <text evidence="1">The sequence shown here is derived from an EMBL/GenBank/DDBJ whole genome shotgun (WGS) entry which is preliminary data.</text>
</comment>
<dbReference type="Proteomes" id="UP000025947">
    <property type="component" value="Unassembled WGS sequence"/>
</dbReference>
<protein>
    <submittedName>
        <fullName evidence="1">Uncharacterized protein</fullName>
    </submittedName>
</protein>
<evidence type="ECO:0000313" key="1">
    <source>
        <dbReference type="EMBL" id="KBZ62179.1"/>
    </source>
</evidence>
<accession>A0A051TZ16</accession>